<reference evidence="1" key="1">
    <citation type="submission" date="2017-05" db="UniProtKB">
        <authorList>
            <consortium name="EnsemblMetazoa"/>
        </authorList>
    </citation>
    <scope>IDENTIFICATION</scope>
</reference>
<accession>A0A1X7V532</accession>
<evidence type="ECO:0000313" key="1">
    <source>
        <dbReference type="EnsemblMetazoa" id="Aqu2.1.35380_001"/>
    </source>
</evidence>
<organism evidence="1">
    <name type="scientific">Amphimedon queenslandica</name>
    <name type="common">Sponge</name>
    <dbReference type="NCBI Taxonomy" id="400682"/>
    <lineage>
        <taxon>Eukaryota</taxon>
        <taxon>Metazoa</taxon>
        <taxon>Porifera</taxon>
        <taxon>Demospongiae</taxon>
        <taxon>Heteroscleromorpha</taxon>
        <taxon>Haplosclerida</taxon>
        <taxon>Niphatidae</taxon>
        <taxon>Amphimedon</taxon>
    </lineage>
</organism>
<dbReference type="InParanoid" id="A0A1X7V532"/>
<protein>
    <submittedName>
        <fullName evidence="1">Uncharacterized protein</fullName>
    </submittedName>
</protein>
<name>A0A1X7V532_AMPQE</name>
<sequence length="96" mass="10815">MGAGEWDIALKTAKDRPEHGYKYTHILATHPYRKLFPHLFLQEEVVDNKLATDTTAAENHFVGSNKRVSLAPEEDISVVAVFFLDAILLLGKYSLM</sequence>
<proteinExistence type="predicted"/>
<dbReference type="EnsemblMetazoa" id="Aqu2.1.35380_001">
    <property type="protein sequence ID" value="Aqu2.1.35380_001"/>
    <property type="gene ID" value="Aqu2.1.35380"/>
</dbReference>
<dbReference type="AlphaFoldDB" id="A0A1X7V532"/>